<geneLocation type="plasmid" evidence="2">
    <name>pncyu-26-73-4</name>
</geneLocation>
<keyword evidence="1" id="KW-0614">Plasmid</keyword>
<name>A0A5B9ARQ0_ECOLX</name>
<dbReference type="Proteomes" id="UP000321299">
    <property type="component" value="Plasmid pNCYU-26-73-4"/>
</dbReference>
<dbReference type="EMBL" id="CP042619">
    <property type="protein sequence ID" value="QED76504.1"/>
    <property type="molecule type" value="Genomic_DNA"/>
</dbReference>
<proteinExistence type="predicted"/>
<evidence type="ECO:0000313" key="2">
    <source>
        <dbReference type="Proteomes" id="UP000321299"/>
    </source>
</evidence>
<accession>A0A5B9ARQ0</accession>
<reference evidence="1 2" key="1">
    <citation type="submission" date="2019-08" db="EMBL/GenBank/DDBJ databases">
        <title>Plasmid- and chromosome-located mcr-3 in mcr-1-positive Escherichia coli from diseased swine, Taiwan.</title>
        <authorList>
            <person name="Hsu C.-Y."/>
            <person name="Huang W.-C."/>
            <person name="Lauderdale T.-L."/>
        </authorList>
    </citation>
    <scope>NUCLEOTIDE SEQUENCE [LARGE SCALE GENOMIC DNA]</scope>
    <source>
        <strain evidence="1 2">NCYU-26-73</strain>
        <plasmid evidence="2">pncyu-26-73-4</plasmid>
    </source>
</reference>
<protein>
    <submittedName>
        <fullName evidence="1">Uncharacterized protein</fullName>
    </submittedName>
</protein>
<dbReference type="AlphaFoldDB" id="A0A5B9ARQ0"/>
<sequence length="65" mass="7399">MIITVYYSELAIRVCTSTRVFPTVDISSCAERKSYLTEQFFFASSPVRSLCSVTRLRRALVIISD</sequence>
<gene>
    <name evidence="1" type="ORF">FTV93_28950</name>
</gene>
<organism evidence="1 2">
    <name type="scientific">Escherichia coli</name>
    <dbReference type="NCBI Taxonomy" id="562"/>
    <lineage>
        <taxon>Bacteria</taxon>
        <taxon>Pseudomonadati</taxon>
        <taxon>Pseudomonadota</taxon>
        <taxon>Gammaproteobacteria</taxon>
        <taxon>Enterobacterales</taxon>
        <taxon>Enterobacteriaceae</taxon>
        <taxon>Escherichia</taxon>
    </lineage>
</organism>
<reference evidence="1 2" key="2">
    <citation type="submission" date="2019-08" db="EMBL/GenBank/DDBJ databases">
        <authorList>
            <person name="Chen F.-J."/>
            <person name="Wu H.-C."/>
            <person name="Liao Y.-C."/>
            <person name="Kuo S.-C."/>
        </authorList>
    </citation>
    <scope>NUCLEOTIDE SEQUENCE [LARGE SCALE GENOMIC DNA]</scope>
    <source>
        <strain evidence="1 2">NCYU-26-73</strain>
        <plasmid evidence="2">pncyu-26-73-4</plasmid>
    </source>
</reference>
<evidence type="ECO:0000313" key="1">
    <source>
        <dbReference type="EMBL" id="QED76504.1"/>
    </source>
</evidence>